<keyword evidence="2" id="KW-1185">Reference proteome</keyword>
<gene>
    <name evidence="1" type="ORF">GCM10022407_16980</name>
</gene>
<evidence type="ECO:0000313" key="1">
    <source>
        <dbReference type="EMBL" id="GAA3971788.1"/>
    </source>
</evidence>
<name>A0ABP7PVS6_9BACT</name>
<evidence type="ECO:0008006" key="3">
    <source>
        <dbReference type="Google" id="ProtNLM"/>
    </source>
</evidence>
<reference evidence="2" key="1">
    <citation type="journal article" date="2019" name="Int. J. Syst. Evol. Microbiol.">
        <title>The Global Catalogue of Microorganisms (GCM) 10K type strain sequencing project: providing services to taxonomists for standard genome sequencing and annotation.</title>
        <authorList>
            <consortium name="The Broad Institute Genomics Platform"/>
            <consortium name="The Broad Institute Genome Sequencing Center for Infectious Disease"/>
            <person name="Wu L."/>
            <person name="Ma J."/>
        </authorList>
    </citation>
    <scope>NUCLEOTIDE SEQUENCE [LARGE SCALE GENOMIC DNA]</scope>
    <source>
        <strain evidence="2">JCM 17217</strain>
    </source>
</reference>
<evidence type="ECO:0000313" key="2">
    <source>
        <dbReference type="Proteomes" id="UP001501556"/>
    </source>
</evidence>
<dbReference type="Proteomes" id="UP001501556">
    <property type="component" value="Unassembled WGS sequence"/>
</dbReference>
<sequence>MPTVARTIYFENGAGRIWEEPTAYLRLEYRPGPREEVQFRALLNHLAQALVRRGWNSILVDQRHMTPFSPSEQAWMLNEWLPRAVRESGYRYGAVLVAHNVFARLAMSPLVLGARELGHTYRTFETETEAEAWLAAPNRN</sequence>
<dbReference type="EMBL" id="BAABDI010000009">
    <property type="protein sequence ID" value="GAA3971788.1"/>
    <property type="molecule type" value="Genomic_DNA"/>
</dbReference>
<proteinExistence type="predicted"/>
<protein>
    <recommendedName>
        <fullName evidence="3">SpoIIAA-like</fullName>
    </recommendedName>
</protein>
<comment type="caution">
    <text evidence="1">The sequence shown here is derived from an EMBL/GenBank/DDBJ whole genome shotgun (WGS) entry which is preliminary data.</text>
</comment>
<accession>A0ABP7PVS6</accession>
<organism evidence="1 2">
    <name type="scientific">Hymenobacter antarcticus</name>
    <dbReference type="NCBI Taxonomy" id="486270"/>
    <lineage>
        <taxon>Bacteria</taxon>
        <taxon>Pseudomonadati</taxon>
        <taxon>Bacteroidota</taxon>
        <taxon>Cytophagia</taxon>
        <taxon>Cytophagales</taxon>
        <taxon>Hymenobacteraceae</taxon>
        <taxon>Hymenobacter</taxon>
    </lineage>
</organism>
<dbReference type="RefSeq" id="WP_345123085.1">
    <property type="nucleotide sequence ID" value="NZ_BAABDI010000009.1"/>
</dbReference>